<organism evidence="8 9">
    <name type="scientific">Saccharopolyspora taberi</name>
    <dbReference type="NCBI Taxonomy" id="60895"/>
    <lineage>
        <taxon>Bacteria</taxon>
        <taxon>Bacillati</taxon>
        <taxon>Actinomycetota</taxon>
        <taxon>Actinomycetes</taxon>
        <taxon>Pseudonocardiales</taxon>
        <taxon>Pseudonocardiaceae</taxon>
        <taxon>Saccharopolyspora</taxon>
    </lineage>
</organism>
<evidence type="ECO:0000256" key="5">
    <source>
        <dbReference type="RuleBase" id="RU003476"/>
    </source>
</evidence>
<dbReference type="InterPro" id="IPR000086">
    <property type="entry name" value="NUDIX_hydrolase_dom"/>
</dbReference>
<dbReference type="InterPro" id="IPR020084">
    <property type="entry name" value="NUDIX_hydrolase_CS"/>
</dbReference>
<gene>
    <name evidence="8" type="ORF">GCM10010470_20790</name>
</gene>
<dbReference type="GO" id="GO:0016787">
    <property type="term" value="F:hydrolase activity"/>
    <property type="evidence" value="ECO:0007669"/>
    <property type="project" value="UniProtKB-KW"/>
</dbReference>
<keyword evidence="9" id="KW-1185">Reference proteome</keyword>
<comment type="similarity">
    <text evidence="2 5">Belongs to the Nudix hydrolase family.</text>
</comment>
<dbReference type="Pfam" id="PF00293">
    <property type="entry name" value="NUDIX"/>
    <property type="match status" value="1"/>
</dbReference>
<proteinExistence type="inferred from homology"/>
<dbReference type="CDD" id="cd18876">
    <property type="entry name" value="NUDIX_Hydrolase"/>
    <property type="match status" value="1"/>
</dbReference>
<dbReference type="PANTHER" id="PTHR43046">
    <property type="entry name" value="GDP-MANNOSE MANNOSYL HYDROLASE"/>
    <property type="match status" value="1"/>
</dbReference>
<dbReference type="PRINTS" id="PR00502">
    <property type="entry name" value="NUDIXFAMILY"/>
</dbReference>
<dbReference type="Proteomes" id="UP001500979">
    <property type="component" value="Unassembled WGS sequence"/>
</dbReference>
<feature type="transmembrane region" description="Helical" evidence="6">
    <location>
        <begin position="20"/>
        <end position="39"/>
    </location>
</feature>
<name>A0ABN3VAB1_9PSEU</name>
<dbReference type="SUPFAM" id="SSF55811">
    <property type="entry name" value="Nudix"/>
    <property type="match status" value="1"/>
</dbReference>
<comment type="caution">
    <text evidence="8">The sequence shown here is derived from an EMBL/GenBank/DDBJ whole genome shotgun (WGS) entry which is preliminary data.</text>
</comment>
<keyword evidence="4" id="KW-0460">Magnesium</keyword>
<evidence type="ECO:0000313" key="8">
    <source>
        <dbReference type="EMBL" id="GAA2786362.1"/>
    </source>
</evidence>
<dbReference type="PROSITE" id="PS00893">
    <property type="entry name" value="NUDIX_BOX"/>
    <property type="match status" value="1"/>
</dbReference>
<keyword evidence="3 5" id="KW-0378">Hydrolase</keyword>
<feature type="domain" description="Nudix hydrolase" evidence="7">
    <location>
        <begin position="19"/>
        <end position="149"/>
    </location>
</feature>
<dbReference type="PANTHER" id="PTHR43046:SF12">
    <property type="entry name" value="GDP-MANNOSE MANNOSYL HYDROLASE"/>
    <property type="match status" value="1"/>
</dbReference>
<evidence type="ECO:0000256" key="4">
    <source>
        <dbReference type="ARBA" id="ARBA00022842"/>
    </source>
</evidence>
<dbReference type="InterPro" id="IPR015797">
    <property type="entry name" value="NUDIX_hydrolase-like_dom_sf"/>
</dbReference>
<keyword evidence="6" id="KW-0472">Membrane</keyword>
<accession>A0ABN3VAB1</accession>
<evidence type="ECO:0000256" key="6">
    <source>
        <dbReference type="SAM" id="Phobius"/>
    </source>
</evidence>
<dbReference type="EMBL" id="BAAAUX010000011">
    <property type="protein sequence ID" value="GAA2786362.1"/>
    <property type="molecule type" value="Genomic_DNA"/>
</dbReference>
<keyword evidence="6" id="KW-0812">Transmembrane</keyword>
<sequence>MGDSPMPTYPSPSWHAKLPGFPASAGVLMLGANGALLMVKPTYKPWWEIPGGVVEAGESPAEACRREVREELGLDRRPGRLLCADWVPPERGMRPMLAFVFDGGVVPDDQRASLRPRDEELETLAFVPVGEVAERASPRLARRISSALAGRDSGTALYLEDGAPAL</sequence>
<evidence type="ECO:0000259" key="7">
    <source>
        <dbReference type="PROSITE" id="PS51462"/>
    </source>
</evidence>
<dbReference type="InterPro" id="IPR020476">
    <property type="entry name" value="Nudix_hydrolase"/>
</dbReference>
<dbReference type="PROSITE" id="PS51462">
    <property type="entry name" value="NUDIX"/>
    <property type="match status" value="1"/>
</dbReference>
<evidence type="ECO:0000256" key="2">
    <source>
        <dbReference type="ARBA" id="ARBA00005582"/>
    </source>
</evidence>
<evidence type="ECO:0000313" key="9">
    <source>
        <dbReference type="Proteomes" id="UP001500979"/>
    </source>
</evidence>
<keyword evidence="6" id="KW-1133">Transmembrane helix</keyword>
<protein>
    <submittedName>
        <fullName evidence="8">NUDIX hydrolase</fullName>
    </submittedName>
</protein>
<reference evidence="8 9" key="1">
    <citation type="journal article" date="2019" name="Int. J. Syst. Evol. Microbiol.">
        <title>The Global Catalogue of Microorganisms (GCM) 10K type strain sequencing project: providing services to taxonomists for standard genome sequencing and annotation.</title>
        <authorList>
            <consortium name="The Broad Institute Genomics Platform"/>
            <consortium name="The Broad Institute Genome Sequencing Center for Infectious Disease"/>
            <person name="Wu L."/>
            <person name="Ma J."/>
        </authorList>
    </citation>
    <scope>NUCLEOTIDE SEQUENCE [LARGE SCALE GENOMIC DNA]</scope>
    <source>
        <strain evidence="8 9">JCM 9383</strain>
    </source>
</reference>
<evidence type="ECO:0000256" key="1">
    <source>
        <dbReference type="ARBA" id="ARBA00001946"/>
    </source>
</evidence>
<comment type="cofactor">
    <cofactor evidence="1">
        <name>Mg(2+)</name>
        <dbReference type="ChEBI" id="CHEBI:18420"/>
    </cofactor>
</comment>
<dbReference type="Gene3D" id="3.90.79.10">
    <property type="entry name" value="Nucleoside Triphosphate Pyrophosphohydrolase"/>
    <property type="match status" value="1"/>
</dbReference>
<evidence type="ECO:0000256" key="3">
    <source>
        <dbReference type="ARBA" id="ARBA00022801"/>
    </source>
</evidence>